<reference evidence="8" key="4">
    <citation type="journal article" date="2022" name="PLoS Pathog.">
        <title>Chromosome-level genome of Schistosoma haematobium underpins genome-wide explorations of molecular variation.</title>
        <authorList>
            <person name="Stroehlein A.J."/>
            <person name="Korhonen P.K."/>
            <person name="Lee V.V."/>
            <person name="Ralph S.A."/>
            <person name="Mentink-Kane M."/>
            <person name="You H."/>
            <person name="McManus D.P."/>
            <person name="Tchuente L.T."/>
            <person name="Stothard J.R."/>
            <person name="Kaur P."/>
            <person name="Dudchenko O."/>
            <person name="Aiden E.L."/>
            <person name="Yang B."/>
            <person name="Yang H."/>
            <person name="Emery A.M."/>
            <person name="Webster B.L."/>
            <person name="Brindley P.J."/>
            <person name="Rollinson D."/>
            <person name="Chang B.C.H."/>
            <person name="Gasser R.B."/>
            <person name="Young N.D."/>
        </authorList>
    </citation>
    <scope>NUCLEOTIDE SEQUENCE</scope>
</reference>
<dbReference type="STRING" id="6185.A0A095AIJ4"/>
<comment type="subcellular location">
    <subcellularLocation>
        <location evidence="1">Mitochondrion</location>
    </subcellularLocation>
</comment>
<dbReference type="GeneID" id="24589689"/>
<dbReference type="Pfam" id="PF04568">
    <property type="entry name" value="IATP"/>
    <property type="match status" value="1"/>
</dbReference>
<gene>
    <name evidence="8" type="primary">MAI2_1</name>
    <name evidence="8" type="ORF">MS3_00009623</name>
    <name evidence="9" type="ORF">MS3_01983</name>
</gene>
<dbReference type="Proteomes" id="UP000471633">
    <property type="component" value="Unassembled WGS sequence"/>
</dbReference>
<name>A0A095AIJ4_SCHHA</name>
<evidence type="ECO:0000256" key="2">
    <source>
        <dbReference type="ARBA" id="ARBA00010901"/>
    </source>
</evidence>
<proteinExistence type="inferred from homology"/>
<dbReference type="SUPFAM" id="SSF64602">
    <property type="entry name" value="F1 ATPase inhibitor, IF1, C-terminal domain"/>
    <property type="match status" value="1"/>
</dbReference>
<feature type="coiled-coil region" evidence="7">
    <location>
        <begin position="73"/>
        <end position="118"/>
    </location>
</feature>
<sequence length="119" mass="13708">MQRLLTYIPQNLKVVLKDSMTFLKPLSIGCIRMYPGDELGRGAGKGGGTGGSIRDAGGAFGKLEARNEEEYFYKLQQQQLHELKKHLEEEHEREKKEIKRLEESLKKRKKLLADLEKKH</sequence>
<protein>
    <recommendedName>
        <fullName evidence="6">ATP synthase F1 subunit epsilon</fullName>
    </recommendedName>
</protein>
<dbReference type="PANTHER" id="PTHR48417">
    <property type="entry name" value="ATP SYNTHASE F1 SUBUNIT EPSILON"/>
    <property type="match status" value="1"/>
</dbReference>
<dbReference type="EMBL" id="AMPZ03000008">
    <property type="protein sequence ID" value="KAH9579492.1"/>
    <property type="molecule type" value="Genomic_DNA"/>
</dbReference>
<keyword evidence="4 7" id="KW-0175">Coiled coil</keyword>
<dbReference type="AlphaFoldDB" id="A0A095AIJ4"/>
<dbReference type="KEGG" id="shx:MS3_00009623"/>
<reference evidence="8" key="2">
    <citation type="journal article" date="2019" name="Gigascience">
        <title>High-quality Schistosoma haematobium genome achieved by single-molecule and long-range sequencing.</title>
        <authorList>
            <person name="Stroehlein A.J."/>
            <person name="Korhonen P.K."/>
            <person name="Chong T.M."/>
            <person name="Lim Y.L."/>
            <person name="Chan K.G."/>
            <person name="Webster B."/>
            <person name="Rollinson D."/>
            <person name="Brindley P.J."/>
            <person name="Gasser R.B."/>
            <person name="Young N.D."/>
        </authorList>
    </citation>
    <scope>NUCLEOTIDE SEQUENCE</scope>
</reference>
<evidence type="ECO:0000256" key="7">
    <source>
        <dbReference type="SAM" id="Coils"/>
    </source>
</evidence>
<dbReference type="Gene3D" id="1.20.5.500">
    <property type="entry name" value="Single helix bin"/>
    <property type="match status" value="1"/>
</dbReference>
<reference evidence="8" key="3">
    <citation type="submission" date="2021-06" db="EMBL/GenBank/DDBJ databases">
        <title>Chromosome-level genome assembly for S. haematobium.</title>
        <authorList>
            <person name="Stroehlein A.J."/>
        </authorList>
    </citation>
    <scope>NUCLEOTIDE SEQUENCE</scope>
</reference>
<dbReference type="EMBL" id="KL250569">
    <property type="protein sequence ID" value="KGB33796.1"/>
    <property type="molecule type" value="Genomic_DNA"/>
</dbReference>
<organism evidence="9">
    <name type="scientific">Schistosoma haematobium</name>
    <name type="common">Blood fluke</name>
    <dbReference type="NCBI Taxonomy" id="6185"/>
    <lineage>
        <taxon>Eukaryota</taxon>
        <taxon>Metazoa</taxon>
        <taxon>Spiralia</taxon>
        <taxon>Lophotrochozoa</taxon>
        <taxon>Platyhelminthes</taxon>
        <taxon>Trematoda</taxon>
        <taxon>Digenea</taxon>
        <taxon>Strigeidida</taxon>
        <taxon>Schistosomatoidea</taxon>
        <taxon>Schistosomatidae</taxon>
        <taxon>Schistosoma</taxon>
    </lineage>
</organism>
<keyword evidence="10" id="KW-1185">Reference proteome</keyword>
<dbReference type="InterPro" id="IPR007648">
    <property type="entry name" value="ATPase_inhibitor_mt"/>
</dbReference>
<evidence type="ECO:0000256" key="1">
    <source>
        <dbReference type="ARBA" id="ARBA00004173"/>
    </source>
</evidence>
<dbReference type="RefSeq" id="XP_012793564.1">
    <property type="nucleotide sequence ID" value="XM_012938110.3"/>
</dbReference>
<evidence type="ECO:0000256" key="3">
    <source>
        <dbReference type="ARBA" id="ARBA00022946"/>
    </source>
</evidence>
<comment type="similarity">
    <text evidence="2">Belongs to the ATPase inhibitor family.</text>
</comment>
<dbReference type="CTD" id="24589689"/>
<evidence type="ECO:0000313" key="9">
    <source>
        <dbReference type="EMBL" id="KGB33796.1"/>
    </source>
</evidence>
<dbReference type="FunFam" id="1.20.5.500:FF:000007">
    <property type="entry name" value="ATPase inhibitor, putative"/>
    <property type="match status" value="1"/>
</dbReference>
<evidence type="ECO:0000256" key="6">
    <source>
        <dbReference type="ARBA" id="ARBA00030036"/>
    </source>
</evidence>
<evidence type="ECO:0000313" key="8">
    <source>
        <dbReference type="EMBL" id="KAH9579492.1"/>
    </source>
</evidence>
<reference evidence="9" key="1">
    <citation type="journal article" date="2012" name="Nat. Genet.">
        <title>Whole-genome sequence of Schistosoma haematobium.</title>
        <authorList>
            <person name="Young N.D."/>
            <person name="Jex A.R."/>
            <person name="Li B."/>
            <person name="Liu S."/>
            <person name="Yang L."/>
            <person name="Xiong Z."/>
            <person name="Li Y."/>
            <person name="Cantacessi C."/>
            <person name="Hall R.S."/>
            <person name="Xu X."/>
            <person name="Chen F."/>
            <person name="Wu X."/>
            <person name="Zerlotini A."/>
            <person name="Oliveira G."/>
            <person name="Hofmann A."/>
            <person name="Zhang G."/>
            <person name="Fang X."/>
            <person name="Kang Y."/>
            <person name="Campbell B.E."/>
            <person name="Loukas A."/>
            <person name="Ranganathan S."/>
            <person name="Rollinson D."/>
            <person name="Rinaldi G."/>
            <person name="Brindley P.J."/>
            <person name="Yang H."/>
            <person name="Wang J."/>
            <person name="Wang J."/>
            <person name="Gasser R.B."/>
        </authorList>
    </citation>
    <scope>NUCLEOTIDE SEQUENCE [LARGE SCALE GENOMIC DNA]</scope>
</reference>
<accession>A0A095AIJ4</accession>
<keyword evidence="5" id="KW-0496">Mitochondrion</keyword>
<dbReference type="GO" id="GO:0005739">
    <property type="term" value="C:mitochondrion"/>
    <property type="evidence" value="ECO:0007669"/>
    <property type="project" value="UniProtKB-SubCell"/>
</dbReference>
<evidence type="ECO:0000313" key="10">
    <source>
        <dbReference type="Proteomes" id="UP000471633"/>
    </source>
</evidence>
<keyword evidence="3" id="KW-0809">Transit peptide</keyword>
<evidence type="ECO:0000256" key="4">
    <source>
        <dbReference type="ARBA" id="ARBA00023054"/>
    </source>
</evidence>
<dbReference type="GO" id="GO:0042030">
    <property type="term" value="F:ATPase inhibitor activity"/>
    <property type="evidence" value="ECO:0007669"/>
    <property type="project" value="InterPro"/>
</dbReference>
<evidence type="ECO:0000256" key="5">
    <source>
        <dbReference type="ARBA" id="ARBA00023128"/>
    </source>
</evidence>
<dbReference type="PANTHER" id="PTHR48417:SF1">
    <property type="entry name" value="ATP SYNTHASE F1 SUBUNIT EPSILON"/>
    <property type="match status" value="1"/>
</dbReference>